<dbReference type="SMART" id="SM01207">
    <property type="entry name" value="G3P_acyltransf"/>
    <property type="match status" value="1"/>
</dbReference>
<keyword evidence="12" id="KW-1185">Reference proteome</keyword>
<evidence type="ECO:0000256" key="10">
    <source>
        <dbReference type="HAMAP-Rule" id="MF_01043"/>
    </source>
</evidence>
<comment type="subcellular location">
    <subcellularLocation>
        <location evidence="10">Cell membrane</location>
        <topology evidence="10">Multi-pass membrane protein</topology>
    </subcellularLocation>
</comment>
<dbReference type="PANTHER" id="PTHR30309">
    <property type="entry name" value="INNER MEMBRANE PROTEIN YGIH"/>
    <property type="match status" value="1"/>
</dbReference>
<keyword evidence="8 10" id="KW-0594">Phospholipid biosynthesis</keyword>
<feature type="transmembrane region" description="Helical" evidence="10">
    <location>
        <begin position="81"/>
        <end position="101"/>
    </location>
</feature>
<dbReference type="NCBIfam" id="TIGR00023">
    <property type="entry name" value="glycerol-3-phosphate 1-O-acyltransferase PlsY"/>
    <property type="match status" value="1"/>
</dbReference>
<accession>A0AA42J1I0</accession>
<feature type="transmembrane region" description="Helical" evidence="10">
    <location>
        <begin position="107"/>
        <end position="131"/>
    </location>
</feature>
<dbReference type="GO" id="GO:0043772">
    <property type="term" value="F:acyl-phosphate glycerol-3-phosphate acyltransferase activity"/>
    <property type="evidence" value="ECO:0007669"/>
    <property type="project" value="UniProtKB-UniRule"/>
</dbReference>
<comment type="similarity">
    <text evidence="10">Belongs to the PlsY family.</text>
</comment>
<evidence type="ECO:0000256" key="9">
    <source>
        <dbReference type="ARBA" id="ARBA00023264"/>
    </source>
</evidence>
<reference evidence="11" key="1">
    <citation type="journal article" date="2023" name="Int. J. Syst. Evol. Microbiol.">
        <title>&lt;i&gt;Holtiella tumoricola&lt;/i&gt; gen. nov. sp. nov., isolated from a human clinical sample.</title>
        <authorList>
            <person name="Allen-Vercoe E."/>
            <person name="Daigneault M.C."/>
            <person name="Vancuren S.J."/>
            <person name="Cochrane K."/>
            <person name="O'Neal L.L."/>
            <person name="Sankaranarayanan K."/>
            <person name="Lawson P.A."/>
        </authorList>
    </citation>
    <scope>NUCLEOTIDE SEQUENCE</scope>
    <source>
        <strain evidence="11">CC70A</strain>
    </source>
</reference>
<evidence type="ECO:0000256" key="6">
    <source>
        <dbReference type="ARBA" id="ARBA00023098"/>
    </source>
</evidence>
<evidence type="ECO:0000313" key="12">
    <source>
        <dbReference type="Proteomes" id="UP001169242"/>
    </source>
</evidence>
<dbReference type="EC" id="2.3.1.275" evidence="10"/>
<keyword evidence="6 10" id="KW-0443">Lipid metabolism</keyword>
<dbReference type="AlphaFoldDB" id="A0AA42J1I0"/>
<keyword evidence="5 10" id="KW-1133">Transmembrane helix</keyword>
<comment type="caution">
    <text evidence="11">The sequence shown here is derived from an EMBL/GenBank/DDBJ whole genome shotgun (WGS) entry which is preliminary data.</text>
</comment>
<evidence type="ECO:0000313" key="11">
    <source>
        <dbReference type="EMBL" id="MDA3732557.1"/>
    </source>
</evidence>
<comment type="function">
    <text evidence="10">Catalyzes the transfer of an acyl group from acyl-phosphate (acyl-PO(4)) to glycerol-3-phosphate (G3P) to form lysophosphatidic acid (LPA). This enzyme utilizes acyl-phosphate as fatty acyl donor, but not acyl-CoA or acyl-ACP.</text>
</comment>
<dbReference type="PANTHER" id="PTHR30309:SF0">
    <property type="entry name" value="GLYCEROL-3-PHOSPHATE ACYLTRANSFERASE-RELATED"/>
    <property type="match status" value="1"/>
</dbReference>
<evidence type="ECO:0000256" key="2">
    <source>
        <dbReference type="ARBA" id="ARBA00022516"/>
    </source>
</evidence>
<comment type="catalytic activity">
    <reaction evidence="10">
        <text>an acyl phosphate + sn-glycerol 3-phosphate = a 1-acyl-sn-glycero-3-phosphate + phosphate</text>
        <dbReference type="Rhea" id="RHEA:34075"/>
        <dbReference type="ChEBI" id="CHEBI:43474"/>
        <dbReference type="ChEBI" id="CHEBI:57597"/>
        <dbReference type="ChEBI" id="CHEBI:57970"/>
        <dbReference type="ChEBI" id="CHEBI:59918"/>
        <dbReference type="EC" id="2.3.1.275"/>
    </reaction>
</comment>
<evidence type="ECO:0000256" key="3">
    <source>
        <dbReference type="ARBA" id="ARBA00022679"/>
    </source>
</evidence>
<protein>
    <recommendedName>
        <fullName evidence="10">Glycerol-3-phosphate acyltransferase</fullName>
    </recommendedName>
    <alternativeName>
        <fullName evidence="10">Acyl-PO4 G3P acyltransferase</fullName>
    </alternativeName>
    <alternativeName>
        <fullName evidence="10">Acyl-phosphate--glycerol-3-phosphate acyltransferase</fullName>
    </alternativeName>
    <alternativeName>
        <fullName evidence="10">G3P acyltransferase</fullName>
        <shortName evidence="10">GPAT</shortName>
        <ecNumber evidence="10">2.3.1.275</ecNumber>
    </alternativeName>
    <alternativeName>
        <fullName evidence="10">Lysophosphatidic acid synthase</fullName>
        <shortName evidence="10">LPA synthase</shortName>
    </alternativeName>
</protein>
<keyword evidence="9 10" id="KW-1208">Phospholipid metabolism</keyword>
<keyword evidence="7 10" id="KW-0472">Membrane</keyword>
<evidence type="ECO:0000256" key="1">
    <source>
        <dbReference type="ARBA" id="ARBA00022475"/>
    </source>
</evidence>
<dbReference type="GO" id="GO:0008654">
    <property type="term" value="P:phospholipid biosynthetic process"/>
    <property type="evidence" value="ECO:0007669"/>
    <property type="project" value="UniProtKB-UniRule"/>
</dbReference>
<dbReference type="HAMAP" id="MF_01043">
    <property type="entry name" value="PlsY"/>
    <property type="match status" value="1"/>
</dbReference>
<comment type="subunit">
    <text evidence="10">Probably interacts with PlsX.</text>
</comment>
<evidence type="ECO:0000256" key="5">
    <source>
        <dbReference type="ARBA" id="ARBA00022989"/>
    </source>
</evidence>
<sequence>MYRLIALGLGYLLGGIQTAILYGRLQGIEIREHGSGNAGATNTLRVLGKKAALIVFIGDVLKAAAAVMIAKLLFPDTSLLAGLYAGIGAIIGHSYPLFFKFKGGKGIAVTVGTIYFIDIRIALIVSLIFIISAWTTRIVSSSSLLLTGFIPILLYVFYKGSPNIVEIVCLGVVIAGITAYRHKENIARLLNGTESKLGSKK</sequence>
<dbReference type="GO" id="GO:0005886">
    <property type="term" value="C:plasma membrane"/>
    <property type="evidence" value="ECO:0007669"/>
    <property type="project" value="UniProtKB-SubCell"/>
</dbReference>
<name>A0AA42J1I0_9FIRM</name>
<feature type="transmembrane region" description="Helical" evidence="10">
    <location>
        <begin position="138"/>
        <end position="158"/>
    </location>
</feature>
<keyword evidence="11" id="KW-0012">Acyltransferase</keyword>
<keyword evidence="1 10" id="KW-1003">Cell membrane</keyword>
<organism evidence="11 12">
    <name type="scientific">Holtiella tumoricola</name>
    <dbReference type="NCBI Taxonomy" id="3018743"/>
    <lineage>
        <taxon>Bacteria</taxon>
        <taxon>Bacillati</taxon>
        <taxon>Bacillota</taxon>
        <taxon>Clostridia</taxon>
        <taxon>Lachnospirales</taxon>
        <taxon>Cellulosilyticaceae</taxon>
        <taxon>Holtiella</taxon>
    </lineage>
</organism>
<keyword evidence="3 10" id="KW-0808">Transferase</keyword>
<feature type="transmembrane region" description="Helical" evidence="10">
    <location>
        <begin position="164"/>
        <end position="180"/>
    </location>
</feature>
<comment type="pathway">
    <text evidence="10">Lipid metabolism; phospholipid metabolism.</text>
</comment>
<evidence type="ECO:0000256" key="8">
    <source>
        <dbReference type="ARBA" id="ARBA00023209"/>
    </source>
</evidence>
<evidence type="ECO:0000256" key="4">
    <source>
        <dbReference type="ARBA" id="ARBA00022692"/>
    </source>
</evidence>
<feature type="transmembrane region" description="Helical" evidence="10">
    <location>
        <begin position="51"/>
        <end position="74"/>
    </location>
</feature>
<gene>
    <name evidence="10 11" type="primary">plsY</name>
    <name evidence="11" type="ORF">PBV87_13780</name>
</gene>
<dbReference type="Pfam" id="PF02660">
    <property type="entry name" value="G3P_acyltransf"/>
    <property type="match status" value="1"/>
</dbReference>
<dbReference type="RefSeq" id="WP_271012651.1">
    <property type="nucleotide sequence ID" value="NZ_JAQIFT010000049.1"/>
</dbReference>
<keyword evidence="4 10" id="KW-0812">Transmembrane</keyword>
<proteinExistence type="inferred from homology"/>
<dbReference type="Proteomes" id="UP001169242">
    <property type="component" value="Unassembled WGS sequence"/>
</dbReference>
<dbReference type="InterPro" id="IPR003811">
    <property type="entry name" value="G3P_acylTferase_PlsY"/>
</dbReference>
<keyword evidence="2 10" id="KW-0444">Lipid biosynthesis</keyword>
<evidence type="ECO:0000256" key="7">
    <source>
        <dbReference type="ARBA" id="ARBA00023136"/>
    </source>
</evidence>
<dbReference type="EMBL" id="JAQIFT010000049">
    <property type="protein sequence ID" value="MDA3732557.1"/>
    <property type="molecule type" value="Genomic_DNA"/>
</dbReference>